<dbReference type="CDD" id="cd03254">
    <property type="entry name" value="ABCC_Glucan_exporter_like"/>
    <property type="match status" value="1"/>
</dbReference>
<dbReference type="CDD" id="cd18547">
    <property type="entry name" value="ABC_6TM_Tm288_like"/>
    <property type="match status" value="1"/>
</dbReference>
<feature type="domain" description="ABC transporter" evidence="10">
    <location>
        <begin position="412"/>
        <end position="646"/>
    </location>
</feature>
<comment type="caution">
    <text evidence="12">The sequence shown here is derived from an EMBL/GenBank/DDBJ whole genome shotgun (WGS) entry which is preliminary data.</text>
</comment>
<dbReference type="SMART" id="SM00382">
    <property type="entry name" value="AAA"/>
    <property type="match status" value="1"/>
</dbReference>
<dbReference type="InterPro" id="IPR017871">
    <property type="entry name" value="ABC_transporter-like_CS"/>
</dbReference>
<evidence type="ECO:0000256" key="2">
    <source>
        <dbReference type="ARBA" id="ARBA00022448"/>
    </source>
</evidence>
<dbReference type="PANTHER" id="PTHR43394">
    <property type="entry name" value="ATP-DEPENDENT PERMEASE MDL1, MITOCHONDRIAL"/>
    <property type="match status" value="1"/>
</dbReference>
<dbReference type="Pfam" id="PF00005">
    <property type="entry name" value="ABC_tran"/>
    <property type="match status" value="1"/>
</dbReference>
<sequence length="672" mass="74926">MSPNNTKTSKSSTNRPRAIGMGRRGGATPGEKPKNFWGSLKRLLGYLKPQLVPILFVVSFAILATIFMITAPKIIGNATNVLFEGIISKNMPENMTKEEAIQMLKLSGNDQIAEMIGPMNIIPGQGVDYNKLVQILLTLLVIYGLSALFNWLQQYMMAGVSQKSIYRLRKEVDNKLAKLPLKYFDSHSHGDILSRVTNDIDNIGRTLQQTLIQIITATVTIIGVIVMMLTISPLLTLIALTLIPLSLIVTMFIVKKSQKQFETQWDSTGKLNGHVEETYSGHNIVKVFNKQKEAKETFDHENSRLYQASFKSQFISGIIRPAIAFLNNLNYVLVSVIGGLRVANGMMTLGDVQAFIQYSRMFTQPIVQTANIINILQSTIASAERVFELLDEEDEVADPIDPIELSEVEGRIAFENVSFSYDPRKPLIEGMNLTVQPGENVAIVGPTGAGKTTLVNLLMRFYDVTGGRITLDGIDIRQMRRSDLRKNFGMVLQDTWLFGGTIKENIAYGKEDASDEEIIQAAKAAYVDHFVRTLPHGYNTIIDEEASNLSQGQRQLITIARAFLADPKILILDEATSSVDTRTETLIQQAMEKLMRGRTSFIIAHRLSTIRDADIILVMDHGSIVETGNHGELMKNKGFYYNLYMSQFSGIDLKKQLKDSKTSEEHTASVKS</sequence>
<keyword evidence="2" id="KW-0813">Transport</keyword>
<evidence type="ECO:0000313" key="13">
    <source>
        <dbReference type="Proteomes" id="UP000294817"/>
    </source>
</evidence>
<feature type="compositionally biased region" description="Low complexity" evidence="8">
    <location>
        <begin position="1"/>
        <end position="14"/>
    </location>
</feature>
<dbReference type="GO" id="GO:0005886">
    <property type="term" value="C:plasma membrane"/>
    <property type="evidence" value="ECO:0007669"/>
    <property type="project" value="UniProtKB-SubCell"/>
</dbReference>
<keyword evidence="3 9" id="KW-0812">Transmembrane</keyword>
<keyword evidence="5 12" id="KW-0067">ATP-binding</keyword>
<feature type="transmembrane region" description="Helical" evidence="9">
    <location>
        <begin position="51"/>
        <end position="71"/>
    </location>
</feature>
<evidence type="ECO:0000256" key="3">
    <source>
        <dbReference type="ARBA" id="ARBA00022692"/>
    </source>
</evidence>
<dbReference type="InterPro" id="IPR027417">
    <property type="entry name" value="P-loop_NTPase"/>
</dbReference>
<dbReference type="PANTHER" id="PTHR43394:SF1">
    <property type="entry name" value="ATP-BINDING CASSETTE SUB-FAMILY B MEMBER 10, MITOCHONDRIAL"/>
    <property type="match status" value="1"/>
</dbReference>
<dbReference type="PROSITE" id="PS50929">
    <property type="entry name" value="ABC_TM1F"/>
    <property type="match status" value="1"/>
</dbReference>
<keyword evidence="13" id="KW-1185">Reference proteome</keyword>
<evidence type="ECO:0000256" key="6">
    <source>
        <dbReference type="ARBA" id="ARBA00022989"/>
    </source>
</evidence>
<dbReference type="InterPro" id="IPR003439">
    <property type="entry name" value="ABC_transporter-like_ATP-bd"/>
</dbReference>
<feature type="domain" description="ABC transmembrane type-1" evidence="11">
    <location>
        <begin position="55"/>
        <end position="378"/>
    </location>
</feature>
<dbReference type="PROSITE" id="PS50893">
    <property type="entry name" value="ABC_TRANSPORTER_2"/>
    <property type="match status" value="1"/>
</dbReference>
<feature type="transmembrane region" description="Helical" evidence="9">
    <location>
        <begin position="237"/>
        <end position="254"/>
    </location>
</feature>
<evidence type="ECO:0000259" key="11">
    <source>
        <dbReference type="PROSITE" id="PS50929"/>
    </source>
</evidence>
<evidence type="ECO:0000259" key="10">
    <source>
        <dbReference type="PROSITE" id="PS50893"/>
    </source>
</evidence>
<accession>A0A4R8ERF6</accession>
<keyword evidence="4" id="KW-0547">Nucleotide-binding</keyword>
<dbReference type="InterPro" id="IPR036640">
    <property type="entry name" value="ABC1_TM_sf"/>
</dbReference>
<keyword evidence="6 9" id="KW-1133">Transmembrane helix</keyword>
<dbReference type="Proteomes" id="UP000294817">
    <property type="component" value="Unassembled WGS sequence"/>
</dbReference>
<feature type="transmembrane region" description="Helical" evidence="9">
    <location>
        <begin position="211"/>
        <end position="231"/>
    </location>
</feature>
<dbReference type="GO" id="GO:0005524">
    <property type="term" value="F:ATP binding"/>
    <property type="evidence" value="ECO:0007669"/>
    <property type="project" value="UniProtKB-KW"/>
</dbReference>
<feature type="region of interest" description="Disordered" evidence="8">
    <location>
        <begin position="1"/>
        <end position="33"/>
    </location>
</feature>
<comment type="subcellular location">
    <subcellularLocation>
        <location evidence="1">Cell membrane</location>
        <topology evidence="1">Multi-pass membrane protein</topology>
    </subcellularLocation>
</comment>
<dbReference type="FunFam" id="3.40.50.300:FF:000287">
    <property type="entry name" value="Multidrug ABC transporter ATP-binding protein"/>
    <property type="match status" value="1"/>
</dbReference>
<evidence type="ECO:0000313" key="12">
    <source>
        <dbReference type="EMBL" id="TDX15012.1"/>
    </source>
</evidence>
<gene>
    <name evidence="12" type="ORF">C8D74_10847</name>
</gene>
<evidence type="ECO:0000256" key="8">
    <source>
        <dbReference type="SAM" id="MobiDB-lite"/>
    </source>
</evidence>
<dbReference type="RefSeq" id="WP_103877016.1">
    <property type="nucleotide sequence ID" value="NZ_SODZ01000008.1"/>
</dbReference>
<evidence type="ECO:0000256" key="7">
    <source>
        <dbReference type="ARBA" id="ARBA00023136"/>
    </source>
</evidence>
<dbReference type="AlphaFoldDB" id="A0A4R8ERF6"/>
<dbReference type="GO" id="GO:0015421">
    <property type="term" value="F:ABC-type oligopeptide transporter activity"/>
    <property type="evidence" value="ECO:0007669"/>
    <property type="project" value="TreeGrafter"/>
</dbReference>
<dbReference type="Gene3D" id="1.20.1560.10">
    <property type="entry name" value="ABC transporter type 1, transmembrane domain"/>
    <property type="match status" value="1"/>
</dbReference>
<dbReference type="Gene3D" id="3.40.50.300">
    <property type="entry name" value="P-loop containing nucleotide triphosphate hydrolases"/>
    <property type="match status" value="1"/>
</dbReference>
<dbReference type="InterPro" id="IPR039421">
    <property type="entry name" value="Type_1_exporter"/>
</dbReference>
<organism evidence="12 13">
    <name type="scientific">Petrotoga sibirica</name>
    <dbReference type="NCBI Taxonomy" id="156202"/>
    <lineage>
        <taxon>Bacteria</taxon>
        <taxon>Thermotogati</taxon>
        <taxon>Thermotogota</taxon>
        <taxon>Thermotogae</taxon>
        <taxon>Petrotogales</taxon>
        <taxon>Petrotogaceae</taxon>
        <taxon>Petrotoga</taxon>
    </lineage>
</organism>
<dbReference type="InterPro" id="IPR011527">
    <property type="entry name" value="ABC1_TM_dom"/>
</dbReference>
<dbReference type="SUPFAM" id="SSF52540">
    <property type="entry name" value="P-loop containing nucleoside triphosphate hydrolases"/>
    <property type="match status" value="1"/>
</dbReference>
<dbReference type="InterPro" id="IPR003593">
    <property type="entry name" value="AAA+_ATPase"/>
</dbReference>
<dbReference type="SUPFAM" id="SSF90123">
    <property type="entry name" value="ABC transporter transmembrane region"/>
    <property type="match status" value="1"/>
</dbReference>
<dbReference type="GO" id="GO:0016887">
    <property type="term" value="F:ATP hydrolysis activity"/>
    <property type="evidence" value="ECO:0007669"/>
    <property type="project" value="InterPro"/>
</dbReference>
<name>A0A4R8ERF6_9BACT</name>
<protein>
    <submittedName>
        <fullName evidence="12">ATP-binding cassette subfamily B protein</fullName>
    </submittedName>
</protein>
<dbReference type="EMBL" id="SODZ01000008">
    <property type="protein sequence ID" value="TDX15012.1"/>
    <property type="molecule type" value="Genomic_DNA"/>
</dbReference>
<dbReference type="PROSITE" id="PS00211">
    <property type="entry name" value="ABC_TRANSPORTER_1"/>
    <property type="match status" value="1"/>
</dbReference>
<proteinExistence type="predicted"/>
<keyword evidence="7 9" id="KW-0472">Membrane</keyword>
<reference evidence="12 13" key="1">
    <citation type="submission" date="2019-03" db="EMBL/GenBank/DDBJ databases">
        <title>Genomic Encyclopedia of Type Strains, Phase IV (KMG-IV): sequencing the most valuable type-strain genomes for metagenomic binning, comparative biology and taxonomic classification.</title>
        <authorList>
            <person name="Goeker M."/>
        </authorList>
    </citation>
    <scope>NUCLEOTIDE SEQUENCE [LARGE SCALE GENOMIC DNA]</scope>
    <source>
        <strain evidence="12 13">DSM 13575</strain>
    </source>
</reference>
<evidence type="ECO:0000256" key="4">
    <source>
        <dbReference type="ARBA" id="ARBA00022741"/>
    </source>
</evidence>
<evidence type="ECO:0000256" key="5">
    <source>
        <dbReference type="ARBA" id="ARBA00022840"/>
    </source>
</evidence>
<feature type="transmembrane region" description="Helical" evidence="9">
    <location>
        <begin position="132"/>
        <end position="152"/>
    </location>
</feature>
<evidence type="ECO:0000256" key="9">
    <source>
        <dbReference type="SAM" id="Phobius"/>
    </source>
</evidence>
<dbReference type="Pfam" id="PF00664">
    <property type="entry name" value="ABC_membrane"/>
    <property type="match status" value="1"/>
</dbReference>
<evidence type="ECO:0000256" key="1">
    <source>
        <dbReference type="ARBA" id="ARBA00004651"/>
    </source>
</evidence>